<comment type="similarity">
    <text evidence="1">Belongs to the exportin family.</text>
</comment>
<proteinExistence type="inferred from homology"/>
<keyword evidence="1" id="KW-0813">Transport</keyword>
<keyword evidence="1" id="KW-0539">Nucleus</keyword>
<name>A0A7S3B7P3_9VIRI</name>
<dbReference type="Gene3D" id="1.25.10.10">
    <property type="entry name" value="Leucine-rich Repeat Variant"/>
    <property type="match status" value="1"/>
</dbReference>
<sequence length="143" mass="14572">MLSCAEGHPEMSVRKLCISAAFNLAREWLPADGPGPVAGFDAFAVDSFAAAGCLEMALRPCFPLKDAAAALALGEAAKYLLLLAARRGERLQALAATMLQARGATQGAAEVCALLAGGNGGAAALRKALTRAGEEARSQLKGC</sequence>
<reference evidence="2" key="1">
    <citation type="submission" date="2021-01" db="EMBL/GenBank/DDBJ databases">
        <authorList>
            <person name="Corre E."/>
            <person name="Pelletier E."/>
            <person name="Niang G."/>
            <person name="Scheremetjew M."/>
            <person name="Finn R."/>
            <person name="Kale V."/>
            <person name="Holt S."/>
            <person name="Cochrane G."/>
            <person name="Meng A."/>
            <person name="Brown T."/>
            <person name="Cohen L."/>
        </authorList>
    </citation>
    <scope>NUCLEOTIDE SEQUENCE</scope>
    <source>
        <strain evidence="2">RCC927</strain>
    </source>
</reference>
<dbReference type="AlphaFoldDB" id="A0A7S3B7P3"/>
<dbReference type="PANTHER" id="PTHR15952">
    <property type="entry name" value="EXPORTIN-T/LOS1"/>
    <property type="match status" value="1"/>
</dbReference>
<dbReference type="GO" id="GO:0000049">
    <property type="term" value="F:tRNA binding"/>
    <property type="evidence" value="ECO:0007669"/>
    <property type="project" value="UniProtKB-UniRule"/>
</dbReference>
<evidence type="ECO:0000256" key="1">
    <source>
        <dbReference type="RuleBase" id="RU366037"/>
    </source>
</evidence>
<comment type="function">
    <text evidence="1">tRNA nucleus export receptor which facilitates tRNA translocation across the nuclear pore complex.</text>
</comment>
<dbReference type="PANTHER" id="PTHR15952:SF11">
    <property type="entry name" value="EXPORTIN-T"/>
    <property type="match status" value="1"/>
</dbReference>
<dbReference type="GO" id="GO:0031267">
    <property type="term" value="F:small GTPase binding"/>
    <property type="evidence" value="ECO:0007669"/>
    <property type="project" value="InterPro"/>
</dbReference>
<comment type="subcellular location">
    <subcellularLocation>
        <location evidence="1">Nucleus</location>
    </subcellularLocation>
    <subcellularLocation>
        <location evidence="1">Cytoplasm</location>
    </subcellularLocation>
    <text evidence="1">Shuttles between the nucleus and the cytoplasm.</text>
</comment>
<dbReference type="GO" id="GO:0005643">
    <property type="term" value="C:nuclear pore"/>
    <property type="evidence" value="ECO:0007669"/>
    <property type="project" value="TreeGrafter"/>
</dbReference>
<gene>
    <name evidence="2" type="ORF">PSIN1315_LOCUS351</name>
</gene>
<organism evidence="2">
    <name type="scientific">Prasinoderma singulare</name>
    <dbReference type="NCBI Taxonomy" id="676789"/>
    <lineage>
        <taxon>Eukaryota</taxon>
        <taxon>Viridiplantae</taxon>
        <taxon>Prasinodermophyta</taxon>
        <taxon>Prasinodermophyceae</taxon>
        <taxon>Prasinodermales</taxon>
        <taxon>Prasinodermaceae</taxon>
        <taxon>Prasinoderma</taxon>
    </lineage>
</organism>
<dbReference type="GO" id="GO:0005737">
    <property type="term" value="C:cytoplasm"/>
    <property type="evidence" value="ECO:0007669"/>
    <property type="project" value="UniProtKB-SubCell"/>
</dbReference>
<evidence type="ECO:0000313" key="2">
    <source>
        <dbReference type="EMBL" id="CAE0125002.1"/>
    </source>
</evidence>
<dbReference type="GO" id="GO:0071528">
    <property type="term" value="P:tRNA re-export from nucleus"/>
    <property type="evidence" value="ECO:0007669"/>
    <property type="project" value="UniProtKB-UniRule"/>
</dbReference>
<dbReference type="InterPro" id="IPR040017">
    <property type="entry name" value="XPOT"/>
</dbReference>
<dbReference type="InterPro" id="IPR011989">
    <property type="entry name" value="ARM-like"/>
</dbReference>
<dbReference type="EMBL" id="HBHY01000553">
    <property type="protein sequence ID" value="CAE0125002.1"/>
    <property type="molecule type" value="Transcribed_RNA"/>
</dbReference>
<accession>A0A7S3B7P3</accession>
<dbReference type="GO" id="GO:0016363">
    <property type="term" value="C:nuclear matrix"/>
    <property type="evidence" value="ECO:0007669"/>
    <property type="project" value="TreeGrafter"/>
</dbReference>
<keyword evidence="1" id="KW-0963">Cytoplasm</keyword>
<keyword evidence="1" id="KW-0694">RNA-binding</keyword>
<keyword evidence="1" id="KW-0820">tRNA-binding</keyword>
<protein>
    <recommendedName>
        <fullName evidence="1">Exportin-T</fullName>
    </recommendedName>
    <alternativeName>
        <fullName evidence="1">Exportin(tRNA)</fullName>
    </alternativeName>
    <alternativeName>
        <fullName evidence="1">tRNA exportin</fullName>
    </alternativeName>
</protein>